<organism evidence="1">
    <name type="scientific">Serratia marcescens</name>
    <dbReference type="NCBI Taxonomy" id="615"/>
    <lineage>
        <taxon>Bacteria</taxon>
        <taxon>Pseudomonadati</taxon>
        <taxon>Pseudomonadota</taxon>
        <taxon>Gammaproteobacteria</taxon>
        <taxon>Enterobacterales</taxon>
        <taxon>Yersiniaceae</taxon>
        <taxon>Serratia</taxon>
    </lineage>
</organism>
<sequence>MSNALDDKLAGALALAISQRPRANLQQIAPERRDQQGDPQSNCARKDVITMMNGPPLLCSSALFRPRPPPRLLAPGRLTANVMQASFFMFWNTAQWVEIMDDQTTHSRLNFPSRLFMARRWNFPSRAKGPACSVLTCRRNGWSKPMTFCFTPRWSQPTAGNTTAGMESLVDKTFLRGRAVEPCPSLLVHPVKWQSKGEAV</sequence>
<gene>
    <name evidence="1" type="ORF">J4732_08045</name>
</gene>
<reference evidence="1" key="1">
    <citation type="submission" date="2021-03" db="EMBL/GenBank/DDBJ databases">
        <title>Molecular epidemiology and mechanisms of colistin and carbapenem resistance in Enterobacteriaceae from clinical isolates, the environment and porcine samples in Pretoria, South Africa.</title>
        <authorList>
            <person name="Bogoshi D."/>
            <person name="Mbelle N.M."/>
            <person name="Naidoo V."/>
            <person name="Osei Sekyere J."/>
        </authorList>
    </citation>
    <scope>NUCLEOTIDE SEQUENCE</scope>
    <source>
        <strain evidence="1">C080</strain>
    </source>
</reference>
<comment type="caution">
    <text evidence="1">The sequence shown here is derived from an EMBL/GenBank/DDBJ whole genome shotgun (WGS) entry which is preliminary data.</text>
</comment>
<protein>
    <submittedName>
        <fullName evidence="1">Uncharacterized protein</fullName>
    </submittedName>
</protein>
<name>A0A939NLU4_SERMA</name>
<dbReference type="AlphaFoldDB" id="A0A939NLU4"/>
<evidence type="ECO:0000313" key="1">
    <source>
        <dbReference type="EMBL" id="MBO2006766.1"/>
    </source>
</evidence>
<proteinExistence type="predicted"/>
<accession>A0A939NLU4</accession>
<dbReference type="EMBL" id="JAGETR010000044">
    <property type="protein sequence ID" value="MBO2006766.1"/>
    <property type="molecule type" value="Genomic_DNA"/>
</dbReference>